<feature type="region of interest" description="Disordered" evidence="1">
    <location>
        <begin position="92"/>
        <end position="117"/>
    </location>
</feature>
<feature type="compositionally biased region" description="Basic residues" evidence="1">
    <location>
        <begin position="29"/>
        <end position="44"/>
    </location>
</feature>
<evidence type="ECO:0000313" key="2">
    <source>
        <dbReference type="EMBL" id="JAC72945.1"/>
    </source>
</evidence>
<proteinExistence type="predicted"/>
<reference evidence="2" key="1">
    <citation type="submission" date="2014-05" db="EMBL/GenBank/DDBJ databases">
        <title>The transcriptome of the halophilic microalga Tetraselmis sp. GSL018 isolated from the Great Salt Lake, Utah.</title>
        <authorList>
            <person name="Jinkerson R.E."/>
            <person name="D'Adamo S."/>
            <person name="Posewitz M.C."/>
        </authorList>
    </citation>
    <scope>NUCLEOTIDE SEQUENCE</scope>
    <source>
        <strain evidence="2">GSL018</strain>
    </source>
</reference>
<gene>
    <name evidence="2" type="ORF">TSPGSL018_30118</name>
</gene>
<accession>A0A061RQH3</accession>
<dbReference type="EMBL" id="GBEZ01012998">
    <property type="protein sequence ID" value="JAC72945.1"/>
    <property type="molecule type" value="Transcribed_RNA"/>
</dbReference>
<sequence length="117" mass="13249">MLNCDLDNLDLGSRRKPTEWVAFAPVTVSKKKNGRQKQKPPRRNRGGDKKSDTVVDANGEEWASAASQKLRDWCGSPVDTQCDERHLQINSGLYKNESRSSQVEWLPPETEDGNTEY</sequence>
<organism evidence="2">
    <name type="scientific">Tetraselmis sp. GSL018</name>
    <dbReference type="NCBI Taxonomy" id="582737"/>
    <lineage>
        <taxon>Eukaryota</taxon>
        <taxon>Viridiplantae</taxon>
        <taxon>Chlorophyta</taxon>
        <taxon>core chlorophytes</taxon>
        <taxon>Chlorodendrophyceae</taxon>
        <taxon>Chlorodendrales</taxon>
        <taxon>Chlorodendraceae</taxon>
        <taxon>Tetraselmis</taxon>
    </lineage>
</organism>
<name>A0A061RQH3_9CHLO</name>
<dbReference type="AlphaFoldDB" id="A0A061RQH3"/>
<feature type="region of interest" description="Disordered" evidence="1">
    <location>
        <begin position="24"/>
        <end position="61"/>
    </location>
</feature>
<protein>
    <submittedName>
        <fullName evidence="2">Uncharacterized protein</fullName>
    </submittedName>
</protein>
<evidence type="ECO:0000256" key="1">
    <source>
        <dbReference type="SAM" id="MobiDB-lite"/>
    </source>
</evidence>
<feature type="compositionally biased region" description="Polar residues" evidence="1">
    <location>
        <begin position="92"/>
        <end position="103"/>
    </location>
</feature>